<dbReference type="Proteomes" id="UP000663879">
    <property type="component" value="Unassembled WGS sequence"/>
</dbReference>
<keyword evidence="2" id="KW-1185">Reference proteome</keyword>
<protein>
    <recommendedName>
        <fullName evidence="3">Transposase domain-containing protein</fullName>
    </recommendedName>
</protein>
<dbReference type="AlphaFoldDB" id="A0A814AW62"/>
<gene>
    <name evidence="1" type="ORF">OXX778_LOCUS12329</name>
</gene>
<name>A0A814AW62_9BILA</name>
<reference evidence="1" key="1">
    <citation type="submission" date="2021-02" db="EMBL/GenBank/DDBJ databases">
        <authorList>
            <person name="Nowell W R."/>
        </authorList>
    </citation>
    <scope>NUCLEOTIDE SEQUENCE</scope>
    <source>
        <strain evidence="1">Ploen Becks lab</strain>
    </source>
</reference>
<evidence type="ECO:0000313" key="2">
    <source>
        <dbReference type="Proteomes" id="UP000663879"/>
    </source>
</evidence>
<dbReference type="PANTHER" id="PTHR46579">
    <property type="entry name" value="F5/8 TYPE C DOMAIN-CONTAINING PROTEIN-RELATED"/>
    <property type="match status" value="1"/>
</dbReference>
<organism evidence="1 2">
    <name type="scientific">Brachionus calyciflorus</name>
    <dbReference type="NCBI Taxonomy" id="104777"/>
    <lineage>
        <taxon>Eukaryota</taxon>
        <taxon>Metazoa</taxon>
        <taxon>Spiralia</taxon>
        <taxon>Gnathifera</taxon>
        <taxon>Rotifera</taxon>
        <taxon>Eurotatoria</taxon>
        <taxon>Monogononta</taxon>
        <taxon>Pseudotrocha</taxon>
        <taxon>Ploima</taxon>
        <taxon>Brachionidae</taxon>
        <taxon>Brachionus</taxon>
    </lineage>
</organism>
<evidence type="ECO:0008006" key="3">
    <source>
        <dbReference type="Google" id="ProtNLM"/>
    </source>
</evidence>
<proteinExistence type="predicted"/>
<dbReference type="PANTHER" id="PTHR46579:SF1">
    <property type="entry name" value="F5_8 TYPE C DOMAIN-CONTAINING PROTEIN"/>
    <property type="match status" value="1"/>
</dbReference>
<accession>A0A814AW62</accession>
<evidence type="ECO:0000313" key="1">
    <source>
        <dbReference type="EMBL" id="CAF0919879.1"/>
    </source>
</evidence>
<sequence>MSGLSTPRDYKSWVHNDNVKIPYTTIRRYRKNIFNKFNQVKSPKSRKSLFKNDFQVNKLEANESSSNLNIEKNFPEQIETVNDNISFSVDKHQVICSEEKEIITRNLDKEVENLEEKKFDKKLSIKLGLLSIYIEFRPSKMCMNVFIKMMRHYIGNEVQPNFDSLIDSFKKEFYLKYDIYTFCLCCNILKENCNDINNNCPSCSKTFSKFFHLNIKSQLESILNCQKNRIDFSLNSENNIYKKISYFHSKFITLTINSDGISIFKSSRTTIWPVYLTINQIDKKERFKLKNVIIAGLWVSKEKPVFEEFLKPIVEELKILEKGIFFEGDMINIFLTNGVFDKPARAAILNTIQFNGKFGCIKCYQPGKNIPSSKNGTIHVYPFQHYHHDKPKRTHDKYLSDLRQAVLLKKPFRGIKGDSMLNQLSFYFPIESTVIDYMHSILEGVVRSLVKYLFFPEYTKRSCSLRKHFMMINKQLVDIKVPDFIPRSPRSLDDLGKWKANELFSFLIYYSLPLFRFIMEDNQLYHLINLVVGVEYLLTPNLDDEKLEIVNLLFKDFVKDMEYFYGADSMLSGVHELIHLTEDFKNNGHLSEFNCFTFEDLNRQITSFLKAKNLVGVQLINSFNVLKIYYSYIDKMPAQLIDQVFPWKNNLFKELTHGKILSQNHISEKILDCLKKKFNALSSNFQITNYVKYKNIIYTSINYKDVKSLNYCVKYEEKFAIIHYFCFSDDECVAVLQILSKLHNPFYNIKFSHNGIIWHFINKF</sequence>
<dbReference type="OrthoDB" id="10062362at2759"/>
<dbReference type="EMBL" id="CAJNOC010002218">
    <property type="protein sequence ID" value="CAF0919879.1"/>
    <property type="molecule type" value="Genomic_DNA"/>
</dbReference>
<comment type="caution">
    <text evidence="1">The sequence shown here is derived from an EMBL/GenBank/DDBJ whole genome shotgun (WGS) entry which is preliminary data.</text>
</comment>